<organism evidence="1 2">
    <name type="scientific">Lactuca sativa</name>
    <name type="common">Garden lettuce</name>
    <dbReference type="NCBI Taxonomy" id="4236"/>
    <lineage>
        <taxon>Eukaryota</taxon>
        <taxon>Viridiplantae</taxon>
        <taxon>Streptophyta</taxon>
        <taxon>Embryophyta</taxon>
        <taxon>Tracheophyta</taxon>
        <taxon>Spermatophyta</taxon>
        <taxon>Magnoliopsida</taxon>
        <taxon>eudicotyledons</taxon>
        <taxon>Gunneridae</taxon>
        <taxon>Pentapetalae</taxon>
        <taxon>asterids</taxon>
        <taxon>campanulids</taxon>
        <taxon>Asterales</taxon>
        <taxon>Asteraceae</taxon>
        <taxon>Cichorioideae</taxon>
        <taxon>Cichorieae</taxon>
        <taxon>Lactucinae</taxon>
        <taxon>Lactuca</taxon>
    </lineage>
</organism>
<proteinExistence type="predicted"/>
<accession>A0A9R1UYW9</accession>
<dbReference type="EMBL" id="NBSK02000007">
    <property type="protein sequence ID" value="KAJ0196852.1"/>
    <property type="molecule type" value="Genomic_DNA"/>
</dbReference>
<dbReference type="Proteomes" id="UP000235145">
    <property type="component" value="Unassembled WGS sequence"/>
</dbReference>
<dbReference type="AlphaFoldDB" id="A0A9R1UYW9"/>
<keyword evidence="2" id="KW-1185">Reference proteome</keyword>
<comment type="caution">
    <text evidence="1">The sequence shown here is derived from an EMBL/GenBank/DDBJ whole genome shotgun (WGS) entry which is preliminary data.</text>
</comment>
<sequence length="141" mass="16117">MYQKCNFLSTFLLYLKTPTTGEGDEAILDGVGNARAKSVMKEKYRLARVMEHKMELEEKVMSRRKAELKKERLNLGARKQEEEEAHKREGLSCIGLVMLMGRNSGFTFIAMHVTLASPYVDYCLIPESRGHLAILKDMVVF</sequence>
<evidence type="ECO:0000313" key="2">
    <source>
        <dbReference type="Proteomes" id="UP000235145"/>
    </source>
</evidence>
<gene>
    <name evidence="1" type="ORF">LSAT_V11C700372650</name>
</gene>
<dbReference type="SUPFAM" id="SSF53784">
    <property type="entry name" value="Phosphofructokinase"/>
    <property type="match status" value="1"/>
</dbReference>
<dbReference type="GO" id="GO:0003872">
    <property type="term" value="F:6-phosphofructokinase activity"/>
    <property type="evidence" value="ECO:0007669"/>
    <property type="project" value="InterPro"/>
</dbReference>
<protein>
    <submittedName>
        <fullName evidence="1">Uncharacterized protein</fullName>
    </submittedName>
</protein>
<evidence type="ECO:0000313" key="1">
    <source>
        <dbReference type="EMBL" id="KAJ0196852.1"/>
    </source>
</evidence>
<name>A0A9R1UYW9_LACSA</name>
<dbReference type="Gene3D" id="3.40.50.460">
    <property type="entry name" value="Phosphofructokinase domain"/>
    <property type="match status" value="1"/>
</dbReference>
<dbReference type="InterPro" id="IPR035966">
    <property type="entry name" value="PKF_sf"/>
</dbReference>
<reference evidence="1 2" key="1">
    <citation type="journal article" date="2017" name="Nat. Commun.">
        <title>Genome assembly with in vitro proximity ligation data and whole-genome triplication in lettuce.</title>
        <authorList>
            <person name="Reyes-Chin-Wo S."/>
            <person name="Wang Z."/>
            <person name="Yang X."/>
            <person name="Kozik A."/>
            <person name="Arikit S."/>
            <person name="Song C."/>
            <person name="Xia L."/>
            <person name="Froenicke L."/>
            <person name="Lavelle D.O."/>
            <person name="Truco M.J."/>
            <person name="Xia R."/>
            <person name="Zhu S."/>
            <person name="Xu C."/>
            <person name="Xu H."/>
            <person name="Xu X."/>
            <person name="Cox K."/>
            <person name="Korf I."/>
            <person name="Meyers B.C."/>
            <person name="Michelmore R.W."/>
        </authorList>
    </citation>
    <scope>NUCLEOTIDE SEQUENCE [LARGE SCALE GENOMIC DNA]</scope>
    <source>
        <strain evidence="2">cv. Salinas</strain>
        <tissue evidence="1">Seedlings</tissue>
    </source>
</reference>